<feature type="binding site" evidence="5">
    <location>
        <position position="203"/>
    </location>
    <ligand>
        <name>FAD</name>
        <dbReference type="ChEBI" id="CHEBI:57692"/>
    </ligand>
</feature>
<evidence type="ECO:0000256" key="6">
    <source>
        <dbReference type="SAM" id="MobiDB-lite"/>
    </source>
</evidence>
<protein>
    <recommendedName>
        <fullName evidence="7">FAD-binding FR-type domain-containing protein</fullName>
    </recommendedName>
</protein>
<keyword evidence="4" id="KW-0560">Oxidoreductase</keyword>
<feature type="region of interest" description="Disordered" evidence="6">
    <location>
        <begin position="1"/>
        <end position="65"/>
    </location>
</feature>
<comment type="caution">
    <text evidence="8">The sequence shown here is derived from an EMBL/GenBank/DDBJ whole genome shotgun (WGS) entry which is preliminary data.</text>
</comment>
<feature type="binding site" evidence="5">
    <location>
        <position position="210"/>
    </location>
    <ligand>
        <name>FAD</name>
        <dbReference type="ChEBI" id="CHEBI:57692"/>
    </ligand>
</feature>
<dbReference type="InterPro" id="IPR008333">
    <property type="entry name" value="Cbr1-like_FAD-bd_dom"/>
</dbReference>
<organism evidence="8 9">
    <name type="scientific">Porcisia hertigi</name>
    <dbReference type="NCBI Taxonomy" id="2761500"/>
    <lineage>
        <taxon>Eukaryota</taxon>
        <taxon>Discoba</taxon>
        <taxon>Euglenozoa</taxon>
        <taxon>Kinetoplastea</taxon>
        <taxon>Metakinetoplastina</taxon>
        <taxon>Trypanosomatida</taxon>
        <taxon>Trypanosomatidae</taxon>
        <taxon>Leishmaniinae</taxon>
        <taxon>Porcisia</taxon>
    </lineage>
</organism>
<dbReference type="GO" id="GO:0004128">
    <property type="term" value="F:cytochrome-b5 reductase activity, acting on NAD(P)H"/>
    <property type="evidence" value="ECO:0007669"/>
    <property type="project" value="TreeGrafter"/>
</dbReference>
<keyword evidence="2 5" id="KW-0285">Flavoprotein</keyword>
<feature type="compositionally biased region" description="Basic and acidic residues" evidence="6">
    <location>
        <begin position="31"/>
        <end position="40"/>
    </location>
</feature>
<keyword evidence="9" id="KW-1185">Reference proteome</keyword>
<accession>A0A836I2C7</accession>
<dbReference type="RefSeq" id="XP_067758936.1">
    <property type="nucleotide sequence ID" value="XM_067902927.1"/>
</dbReference>
<evidence type="ECO:0000259" key="7">
    <source>
        <dbReference type="PROSITE" id="PS51384"/>
    </source>
</evidence>
<dbReference type="InterPro" id="IPR001834">
    <property type="entry name" value="CBR-like"/>
</dbReference>
<sequence length="426" mass="47715">MPPKPWVPQLPGGGTSHRRPAAGEGGTFSDFEYHRQKQGEHNTATGASRSRHANEQRRGPTAPPRRWSFVLQDIPSAAHRMLNDVNKGYIARVAAVVATTFGVSYATYKFVLQPAQQRRPLAKRWSWCAPLVPITLVEKNKEKGSNMHTYRFALPNSYDYAGYEPVSSVRMISGNVRELSSLCRWYTPISHPDERGFIEFAIKDCDPGRMSARLRYLEPGDVVYLGRWMQEFHYKPNTLKELGVVCTTSGASVALQLMSVMDKNKNDDTKLSLLYCHHTAADIPFKETLFKKYEERNESRIHVAYNVLAGGRQLDSAAPVEKKMYVGNIDTETIAAALPPPVRVVAVGPGSGSDAALEGVATYRPQILICAPQSMLSFLCGRVSSIGNYMYWQGPFYRYSGFLKDMGYIRSQVYKFGVSTHFLADH</sequence>
<evidence type="ECO:0000256" key="5">
    <source>
        <dbReference type="PIRSR" id="PIRSR601834-1"/>
    </source>
</evidence>
<dbReference type="EMBL" id="JAFJZO010000011">
    <property type="protein sequence ID" value="KAG5510087.1"/>
    <property type="molecule type" value="Genomic_DNA"/>
</dbReference>
<proteinExistence type="predicted"/>
<dbReference type="PROSITE" id="PS51384">
    <property type="entry name" value="FAD_FR"/>
    <property type="match status" value="1"/>
</dbReference>
<dbReference type="Pfam" id="PF00970">
    <property type="entry name" value="FAD_binding_6"/>
    <property type="match status" value="1"/>
</dbReference>
<name>A0A836I2C7_9TRYP</name>
<dbReference type="PANTHER" id="PTHR19370">
    <property type="entry name" value="NADH-CYTOCHROME B5 REDUCTASE"/>
    <property type="match status" value="1"/>
</dbReference>
<dbReference type="InterPro" id="IPR017927">
    <property type="entry name" value="FAD-bd_FR_type"/>
</dbReference>
<dbReference type="KEGG" id="phet:94293004"/>
<dbReference type="InterPro" id="IPR017938">
    <property type="entry name" value="Riboflavin_synthase-like_b-brl"/>
</dbReference>
<dbReference type="CDD" id="cd06183">
    <property type="entry name" value="cyt_b5_reduct_like"/>
    <property type="match status" value="1"/>
</dbReference>
<dbReference type="AlphaFoldDB" id="A0A836I2C7"/>
<dbReference type="GeneID" id="94293004"/>
<keyword evidence="3 5" id="KW-0274">FAD</keyword>
<dbReference type="SUPFAM" id="SSF52343">
    <property type="entry name" value="Ferredoxin reductase-like, C-terminal NADP-linked domain"/>
    <property type="match status" value="1"/>
</dbReference>
<dbReference type="Gene3D" id="3.40.50.80">
    <property type="entry name" value="Nucleotide-binding domain of ferredoxin-NADP reductase (FNR) module"/>
    <property type="match status" value="1"/>
</dbReference>
<evidence type="ECO:0000256" key="2">
    <source>
        <dbReference type="ARBA" id="ARBA00022630"/>
    </source>
</evidence>
<dbReference type="OrthoDB" id="432685at2759"/>
<dbReference type="Gene3D" id="2.40.30.10">
    <property type="entry name" value="Translation factors"/>
    <property type="match status" value="1"/>
</dbReference>
<evidence type="ECO:0000256" key="1">
    <source>
        <dbReference type="ARBA" id="ARBA00001974"/>
    </source>
</evidence>
<feature type="binding site" evidence="5">
    <location>
        <position position="184"/>
    </location>
    <ligand>
        <name>FAD</name>
        <dbReference type="ChEBI" id="CHEBI:57692"/>
    </ligand>
</feature>
<evidence type="ECO:0000256" key="4">
    <source>
        <dbReference type="ARBA" id="ARBA00023002"/>
    </source>
</evidence>
<gene>
    <name evidence="8" type="ORF">JKF63_06981</name>
</gene>
<evidence type="ECO:0000256" key="3">
    <source>
        <dbReference type="ARBA" id="ARBA00022827"/>
    </source>
</evidence>
<feature type="binding site" evidence="5">
    <location>
        <position position="211"/>
    </location>
    <ligand>
        <name>FAD</name>
        <dbReference type="ChEBI" id="CHEBI:57692"/>
    </ligand>
</feature>
<evidence type="ECO:0000313" key="9">
    <source>
        <dbReference type="Proteomes" id="UP000674318"/>
    </source>
</evidence>
<comment type="cofactor">
    <cofactor evidence="1 5">
        <name>FAD</name>
        <dbReference type="ChEBI" id="CHEBI:57692"/>
    </cofactor>
</comment>
<feature type="domain" description="FAD-binding FR-type" evidence="7">
    <location>
        <begin position="129"/>
        <end position="235"/>
    </location>
</feature>
<reference evidence="8 9" key="1">
    <citation type="submission" date="2021-02" db="EMBL/GenBank/DDBJ databases">
        <title>Porcisia hertigi Genome sequencing and assembly.</title>
        <authorList>
            <person name="Almutairi H."/>
            <person name="Gatherer D."/>
        </authorList>
    </citation>
    <scope>NUCLEOTIDE SEQUENCE [LARGE SCALE GENOMIC DNA]</scope>
    <source>
        <strain evidence="8 9">C119</strain>
    </source>
</reference>
<dbReference type="Proteomes" id="UP000674318">
    <property type="component" value="Unassembled WGS sequence"/>
</dbReference>
<evidence type="ECO:0000313" key="8">
    <source>
        <dbReference type="EMBL" id="KAG5510087.1"/>
    </source>
</evidence>
<feature type="binding site" evidence="5">
    <location>
        <position position="186"/>
    </location>
    <ligand>
        <name>FAD</name>
        <dbReference type="ChEBI" id="CHEBI:57692"/>
    </ligand>
</feature>
<dbReference type="PANTHER" id="PTHR19370:SF190">
    <property type="entry name" value="NADH-CYTOCHROME B5 REDUCTASE-LIKE PROTEIN"/>
    <property type="match status" value="1"/>
</dbReference>
<dbReference type="InterPro" id="IPR039261">
    <property type="entry name" value="FNR_nucleotide-bd"/>
</dbReference>
<dbReference type="SUPFAM" id="SSF63380">
    <property type="entry name" value="Riboflavin synthase domain-like"/>
    <property type="match status" value="1"/>
</dbReference>